<keyword evidence="2" id="KW-1185">Reference proteome</keyword>
<dbReference type="EMBL" id="CP025612">
    <property type="protein sequence ID" value="AUN32598.1"/>
    <property type="molecule type" value="Genomic_DNA"/>
</dbReference>
<dbReference type="Proteomes" id="UP000234752">
    <property type="component" value="Chromosome eg_2"/>
</dbReference>
<dbReference type="AlphaFoldDB" id="A0A2K9NHN5"/>
<gene>
    <name evidence="1" type="ORF">C0V82_19895</name>
</gene>
<protein>
    <submittedName>
        <fullName evidence="1">Uncharacterized protein</fullName>
    </submittedName>
</protein>
<name>A0A2K9NHN5_9PROT</name>
<sequence length="222" mass="24393">MEDRRAIATLIASLTHDEPAYAPGQMETWLHWRQARPDLGWVSLKDRRPMFMARRSGAGDRQLCLLHIWTIDDPPDEDCEHRAVLGQRLALADAVVVLVPARVLLDQQSGGSGGWIEALETLARDIQGGAALFLCLTGAEALLSLLDPSPAVVAAHLPTPAARSRWLERCARFDRLVGLKARFRAVHSLMIASQDFDGLTDLSTWTSWAIKEESLHVGGSAT</sequence>
<evidence type="ECO:0000313" key="2">
    <source>
        <dbReference type="Proteomes" id="UP000234752"/>
    </source>
</evidence>
<dbReference type="KEGG" id="ncb:C0V82_19895"/>
<accession>A0A2K9NHN5</accession>
<reference evidence="1 2" key="1">
    <citation type="submission" date="2017-12" db="EMBL/GenBank/DDBJ databases">
        <title>Genomes of bacteria within cyanobacterial aggregates.</title>
        <authorList>
            <person name="Cai H."/>
        </authorList>
    </citation>
    <scope>NUCLEOTIDE SEQUENCE [LARGE SCALE GENOMIC DNA]</scope>
    <source>
        <strain evidence="1 2">TH16</strain>
    </source>
</reference>
<organism evidence="1 2">
    <name type="scientific">Niveispirillum cyanobacteriorum</name>
    <dbReference type="NCBI Taxonomy" id="1612173"/>
    <lineage>
        <taxon>Bacteria</taxon>
        <taxon>Pseudomonadati</taxon>
        <taxon>Pseudomonadota</taxon>
        <taxon>Alphaproteobacteria</taxon>
        <taxon>Rhodospirillales</taxon>
        <taxon>Azospirillaceae</taxon>
        <taxon>Niveispirillum</taxon>
    </lineage>
</organism>
<evidence type="ECO:0000313" key="1">
    <source>
        <dbReference type="EMBL" id="AUN32598.1"/>
    </source>
</evidence>
<proteinExistence type="predicted"/>